<dbReference type="Gene3D" id="3.30.1490.100">
    <property type="entry name" value="DNA polymerase, Y-family, little finger domain"/>
    <property type="match status" value="1"/>
</dbReference>
<keyword evidence="2" id="KW-0235">DNA replication</keyword>
<dbReference type="SUPFAM" id="SSF56672">
    <property type="entry name" value="DNA/RNA polymerases"/>
    <property type="match status" value="1"/>
</dbReference>
<comment type="catalytic activity">
    <reaction evidence="2">
        <text>DNA(n) + a 2'-deoxyribonucleoside 5'-triphosphate = DNA(n+1) + diphosphate</text>
        <dbReference type="Rhea" id="RHEA:22508"/>
        <dbReference type="Rhea" id="RHEA-COMP:17339"/>
        <dbReference type="Rhea" id="RHEA-COMP:17340"/>
        <dbReference type="ChEBI" id="CHEBI:33019"/>
        <dbReference type="ChEBI" id="CHEBI:61560"/>
        <dbReference type="ChEBI" id="CHEBI:173112"/>
        <dbReference type="EC" id="2.7.7.7"/>
    </reaction>
</comment>
<dbReference type="GO" id="GO:0009432">
    <property type="term" value="P:SOS response"/>
    <property type="evidence" value="ECO:0007669"/>
    <property type="project" value="TreeGrafter"/>
</dbReference>
<gene>
    <name evidence="2" type="primary">dinB</name>
    <name evidence="5" type="ORF">HKN21_04225</name>
</gene>
<dbReference type="CDD" id="cd03586">
    <property type="entry name" value="PolY_Pol_IV_kappa"/>
    <property type="match status" value="1"/>
</dbReference>
<keyword evidence="2" id="KW-0460">Magnesium</keyword>
<keyword evidence="2" id="KW-0963">Cytoplasm</keyword>
<dbReference type="GO" id="GO:0003684">
    <property type="term" value="F:damaged DNA binding"/>
    <property type="evidence" value="ECO:0007669"/>
    <property type="project" value="InterPro"/>
</dbReference>
<evidence type="ECO:0000313" key="6">
    <source>
        <dbReference type="Proteomes" id="UP000547674"/>
    </source>
</evidence>
<evidence type="ECO:0000259" key="4">
    <source>
        <dbReference type="PROSITE" id="PS50173"/>
    </source>
</evidence>
<dbReference type="EC" id="2.7.7.7" evidence="2"/>
<name>A0A7Y2H1D5_UNCEI</name>
<keyword evidence="2" id="KW-0227">DNA damage</keyword>
<dbReference type="InterPro" id="IPR017961">
    <property type="entry name" value="DNA_pol_Y-fam_little_finger"/>
</dbReference>
<dbReference type="Gene3D" id="3.30.70.270">
    <property type="match status" value="1"/>
</dbReference>
<dbReference type="InterPro" id="IPR001126">
    <property type="entry name" value="UmuC"/>
</dbReference>
<dbReference type="GO" id="GO:0042276">
    <property type="term" value="P:error-prone translesion synthesis"/>
    <property type="evidence" value="ECO:0007669"/>
    <property type="project" value="TreeGrafter"/>
</dbReference>
<feature type="domain" description="UmuC" evidence="4">
    <location>
        <begin position="22"/>
        <end position="205"/>
    </location>
</feature>
<dbReference type="SUPFAM" id="SSF100879">
    <property type="entry name" value="Lesion bypass DNA polymerase (Y-family), little finger domain"/>
    <property type="match status" value="1"/>
</dbReference>
<keyword evidence="2" id="KW-0239">DNA-directed DNA polymerase</keyword>
<feature type="binding site" evidence="2">
    <location>
        <position position="121"/>
    </location>
    <ligand>
        <name>Mg(2+)</name>
        <dbReference type="ChEBI" id="CHEBI:18420"/>
    </ligand>
</feature>
<proteinExistence type="inferred from homology"/>
<dbReference type="HAMAP" id="MF_01113">
    <property type="entry name" value="DNApol_IV"/>
    <property type="match status" value="1"/>
</dbReference>
<keyword evidence="2" id="KW-0238">DNA-binding</keyword>
<accession>A0A7Y2H1D5</accession>
<feature type="binding site" evidence="2">
    <location>
        <position position="26"/>
    </location>
    <ligand>
        <name>Mg(2+)</name>
        <dbReference type="ChEBI" id="CHEBI:18420"/>
    </ligand>
</feature>
<feature type="active site" evidence="2">
    <location>
        <position position="122"/>
    </location>
</feature>
<evidence type="ECO:0000313" key="5">
    <source>
        <dbReference type="EMBL" id="NNF05944.1"/>
    </source>
</evidence>
<dbReference type="PROSITE" id="PS50173">
    <property type="entry name" value="UMUC"/>
    <property type="match status" value="1"/>
</dbReference>
<dbReference type="InterPro" id="IPR050116">
    <property type="entry name" value="DNA_polymerase-Y"/>
</dbReference>
<organism evidence="5 6">
    <name type="scientific">Eiseniibacteriota bacterium</name>
    <dbReference type="NCBI Taxonomy" id="2212470"/>
    <lineage>
        <taxon>Bacteria</taxon>
        <taxon>Candidatus Eiseniibacteriota</taxon>
    </lineage>
</organism>
<protein>
    <recommendedName>
        <fullName evidence="2">DNA polymerase IV</fullName>
        <shortName evidence="2">Pol IV</shortName>
        <ecNumber evidence="2">2.7.7.7</ecNumber>
    </recommendedName>
</protein>
<dbReference type="GO" id="GO:0005829">
    <property type="term" value="C:cytosol"/>
    <property type="evidence" value="ECO:0007669"/>
    <property type="project" value="TreeGrafter"/>
</dbReference>
<dbReference type="InterPro" id="IPR043502">
    <property type="entry name" value="DNA/RNA_pol_sf"/>
</dbReference>
<keyword evidence="2" id="KW-0234">DNA repair</keyword>
<dbReference type="GO" id="GO:0006261">
    <property type="term" value="P:DNA-templated DNA replication"/>
    <property type="evidence" value="ECO:0007669"/>
    <property type="project" value="UniProtKB-UniRule"/>
</dbReference>
<dbReference type="GO" id="GO:0003887">
    <property type="term" value="F:DNA-directed DNA polymerase activity"/>
    <property type="evidence" value="ECO:0007669"/>
    <property type="project" value="UniProtKB-UniRule"/>
</dbReference>
<comment type="caution">
    <text evidence="5">The sequence shown here is derived from an EMBL/GenBank/DDBJ whole genome shotgun (WGS) entry which is preliminary data.</text>
</comment>
<feature type="region of interest" description="Disordered" evidence="3">
    <location>
        <begin position="399"/>
        <end position="420"/>
    </location>
</feature>
<dbReference type="EMBL" id="JABDJR010000157">
    <property type="protein sequence ID" value="NNF05944.1"/>
    <property type="molecule type" value="Genomic_DNA"/>
</dbReference>
<dbReference type="Gene3D" id="3.40.1170.60">
    <property type="match status" value="1"/>
</dbReference>
<evidence type="ECO:0000256" key="1">
    <source>
        <dbReference type="ARBA" id="ARBA00010945"/>
    </source>
</evidence>
<evidence type="ECO:0000256" key="3">
    <source>
        <dbReference type="SAM" id="MobiDB-lite"/>
    </source>
</evidence>
<reference evidence="5 6" key="1">
    <citation type="submission" date="2020-03" db="EMBL/GenBank/DDBJ databases">
        <title>Metabolic flexibility allows generalist bacteria to become dominant in a frequently disturbed ecosystem.</title>
        <authorList>
            <person name="Chen Y.-J."/>
            <person name="Leung P.M."/>
            <person name="Bay S.K."/>
            <person name="Hugenholtz P."/>
            <person name="Kessler A.J."/>
            <person name="Shelley G."/>
            <person name="Waite D.W."/>
            <person name="Cook P.L."/>
            <person name="Greening C."/>
        </authorList>
    </citation>
    <scope>NUCLEOTIDE SEQUENCE [LARGE SCALE GENOMIC DNA]</scope>
    <source>
        <strain evidence="5">SS_bin_28</strain>
    </source>
</reference>
<comment type="subunit">
    <text evidence="2">Monomer.</text>
</comment>
<dbReference type="InterPro" id="IPR036775">
    <property type="entry name" value="DNA_pol_Y-fam_lit_finger_sf"/>
</dbReference>
<feature type="site" description="Substrate discrimination" evidence="2">
    <location>
        <position position="31"/>
    </location>
</feature>
<dbReference type="PANTHER" id="PTHR11076:SF33">
    <property type="entry name" value="DNA POLYMERASE KAPPA"/>
    <property type="match status" value="1"/>
</dbReference>
<dbReference type="PANTHER" id="PTHR11076">
    <property type="entry name" value="DNA REPAIR POLYMERASE UMUC / TRANSFERASE FAMILY MEMBER"/>
    <property type="match status" value="1"/>
</dbReference>
<dbReference type="Pfam" id="PF00817">
    <property type="entry name" value="IMS"/>
    <property type="match status" value="1"/>
</dbReference>
<keyword evidence="2" id="KW-0479">Metal-binding</keyword>
<keyword evidence="2" id="KW-0515">Mutator protein</keyword>
<dbReference type="Gene3D" id="1.10.150.20">
    <property type="entry name" value="5' to 3' exonuclease, C-terminal subdomain"/>
    <property type="match status" value="1"/>
</dbReference>
<dbReference type="InterPro" id="IPR043128">
    <property type="entry name" value="Rev_trsase/Diguanyl_cyclase"/>
</dbReference>
<sequence>MKPSIQEPNPTGSTFSNPLPMIFHVDMDAFFAAVEVRSDPRLRGQNLVVGGGPGPRGVVTAASYPARRFGIKAGMAMGEALKRCPDLVFLPVDPSKMIFESLQVLEVLDRFTRRLEPASIDEAYLWFPSESSSLWVEKAKALASNIQTTMLMERGLTCSIGVGINKLQAKMASALQKPRGISVIHPNKYLEVFGHRPVGIVPGIGPKTQEVLRGQGVLTVEDLSRLKGASHFTEASEKQLVSFGLGLDERSVIPDSDPKSAGHETTFARDVADPKLLKATLSLLADRVARRLRVGRRQAKTVEVRYKIGKQRFSRQRTLTHFTNQSRDLLRVAWDLLEPARKGKPLRLLGVAGASLHSDTGQSSLVPVDNQLDDVTGIGDRLRDRFGEQTLLPATIYRRSKPKSRNPIGFQPVRRNHGNQ</sequence>
<comment type="cofactor">
    <cofactor evidence="2">
        <name>Mg(2+)</name>
        <dbReference type="ChEBI" id="CHEBI:18420"/>
    </cofactor>
    <text evidence="2">Binds 2 magnesium ions per subunit.</text>
</comment>
<evidence type="ECO:0000256" key="2">
    <source>
        <dbReference type="HAMAP-Rule" id="MF_01113"/>
    </source>
</evidence>
<dbReference type="AlphaFoldDB" id="A0A7Y2H1D5"/>
<comment type="similarity">
    <text evidence="1 2">Belongs to the DNA polymerase type-Y family.</text>
</comment>
<dbReference type="GO" id="GO:0000287">
    <property type="term" value="F:magnesium ion binding"/>
    <property type="evidence" value="ECO:0007669"/>
    <property type="project" value="UniProtKB-UniRule"/>
</dbReference>
<comment type="subcellular location">
    <subcellularLocation>
        <location evidence="2">Cytoplasm</location>
    </subcellularLocation>
</comment>
<keyword evidence="2" id="KW-0808">Transferase</keyword>
<dbReference type="GO" id="GO:0006281">
    <property type="term" value="P:DNA repair"/>
    <property type="evidence" value="ECO:0007669"/>
    <property type="project" value="UniProtKB-UniRule"/>
</dbReference>
<dbReference type="InterPro" id="IPR022880">
    <property type="entry name" value="DNApol_IV"/>
</dbReference>
<keyword evidence="2" id="KW-0548">Nucleotidyltransferase</keyword>
<comment type="function">
    <text evidence="2">Poorly processive, error-prone DNA polymerase involved in untargeted mutagenesis. Copies undamaged DNA at stalled replication forks, which arise in vivo from mismatched or misaligned primer ends. These misaligned primers can be extended by PolIV. Exhibits no 3'-5' exonuclease (proofreading) activity. May be involved in translesional synthesis, in conjunction with the beta clamp from PolIII.</text>
</comment>
<dbReference type="Pfam" id="PF11799">
    <property type="entry name" value="IMS_C"/>
    <property type="match status" value="1"/>
</dbReference>
<dbReference type="Proteomes" id="UP000547674">
    <property type="component" value="Unassembled WGS sequence"/>
</dbReference>